<keyword evidence="3" id="KW-0862">Zinc</keyword>
<dbReference type="PROSITE" id="PS50966">
    <property type="entry name" value="ZF_SWIM"/>
    <property type="match status" value="1"/>
</dbReference>
<dbReference type="PANTHER" id="PTHR10799">
    <property type="entry name" value="SNF2/RAD54 HELICASE FAMILY"/>
    <property type="match status" value="1"/>
</dbReference>
<dbReference type="AlphaFoldDB" id="A0AAW9R6E5"/>
<feature type="domain" description="Helicase ATP-binding" evidence="5">
    <location>
        <begin position="688"/>
        <end position="848"/>
    </location>
</feature>
<dbReference type="RefSeq" id="WP_337335536.1">
    <property type="nucleotide sequence ID" value="NZ_JBBDHC010000012.1"/>
</dbReference>
<dbReference type="Pfam" id="PF00271">
    <property type="entry name" value="Helicase_C"/>
    <property type="match status" value="1"/>
</dbReference>
<dbReference type="Pfam" id="PF00176">
    <property type="entry name" value="SNF2-rel_dom"/>
    <property type="match status" value="1"/>
</dbReference>
<dbReference type="EC" id="3.6.4.-" evidence="7"/>
<organism evidence="7 8">
    <name type="scientific">Denitratimonas tolerans</name>
    <dbReference type="NCBI Taxonomy" id="1338420"/>
    <lineage>
        <taxon>Bacteria</taxon>
        <taxon>Pseudomonadati</taxon>
        <taxon>Pseudomonadota</taxon>
        <taxon>Gammaproteobacteria</taxon>
        <taxon>Lysobacterales</taxon>
        <taxon>Lysobacteraceae</taxon>
        <taxon>Denitratimonas</taxon>
    </lineage>
</organism>
<comment type="caution">
    <text evidence="7">The sequence shown here is derived from an EMBL/GenBank/DDBJ whole genome shotgun (WGS) entry which is preliminary data.</text>
</comment>
<dbReference type="Gene3D" id="3.40.50.300">
    <property type="entry name" value="P-loop containing nucleotide triphosphate hydrolases"/>
    <property type="match status" value="1"/>
</dbReference>
<proteinExistence type="predicted"/>
<dbReference type="InterPro" id="IPR014001">
    <property type="entry name" value="Helicase_ATP-bd"/>
</dbReference>
<dbReference type="SMART" id="SM00487">
    <property type="entry name" value="DEXDc"/>
    <property type="match status" value="1"/>
</dbReference>
<dbReference type="InterPro" id="IPR000330">
    <property type="entry name" value="SNF2_N"/>
</dbReference>
<evidence type="ECO:0000259" key="5">
    <source>
        <dbReference type="PROSITE" id="PS51192"/>
    </source>
</evidence>
<dbReference type="SMART" id="SM00490">
    <property type="entry name" value="HELICc"/>
    <property type="match status" value="1"/>
</dbReference>
<accession>A0AAW9R6E5</accession>
<evidence type="ECO:0000313" key="7">
    <source>
        <dbReference type="EMBL" id="MEJ1249817.1"/>
    </source>
</evidence>
<keyword evidence="3" id="KW-0479">Metal-binding</keyword>
<gene>
    <name evidence="7" type="ORF">WB794_09060</name>
</gene>
<protein>
    <submittedName>
        <fullName evidence="7">DEAD/DEAH box helicase</fullName>
        <ecNumber evidence="7">3.6.4.-</ecNumber>
    </submittedName>
</protein>
<keyword evidence="3" id="KW-0863">Zinc-finger</keyword>
<dbReference type="GO" id="GO:0004386">
    <property type="term" value="F:helicase activity"/>
    <property type="evidence" value="ECO:0007669"/>
    <property type="project" value="UniProtKB-KW"/>
</dbReference>
<feature type="domain" description="SWIM-type" evidence="4">
    <location>
        <begin position="63"/>
        <end position="102"/>
    </location>
</feature>
<evidence type="ECO:0000259" key="4">
    <source>
        <dbReference type="PROSITE" id="PS50966"/>
    </source>
</evidence>
<evidence type="ECO:0000256" key="3">
    <source>
        <dbReference type="PROSITE-ProRule" id="PRU00325"/>
    </source>
</evidence>
<evidence type="ECO:0000259" key="6">
    <source>
        <dbReference type="PROSITE" id="PS51194"/>
    </source>
</evidence>
<dbReference type="InterPro" id="IPR001650">
    <property type="entry name" value="Helicase_C-like"/>
</dbReference>
<dbReference type="CDD" id="cd18793">
    <property type="entry name" value="SF2_C_SNF"/>
    <property type="match status" value="1"/>
</dbReference>
<dbReference type="Gene3D" id="3.40.50.10810">
    <property type="entry name" value="Tandem AAA-ATPase domain"/>
    <property type="match status" value="1"/>
</dbReference>
<dbReference type="CDD" id="cd18012">
    <property type="entry name" value="DEXQc_arch_SWI2_SNF2"/>
    <property type="match status" value="1"/>
</dbReference>
<keyword evidence="1 7" id="KW-0378">Hydrolase</keyword>
<dbReference type="PROSITE" id="PS51192">
    <property type="entry name" value="HELICASE_ATP_BIND_1"/>
    <property type="match status" value="1"/>
</dbReference>
<dbReference type="InterPro" id="IPR007527">
    <property type="entry name" value="Znf_SWIM"/>
</dbReference>
<dbReference type="Proteomes" id="UP001364472">
    <property type="component" value="Unassembled WGS sequence"/>
</dbReference>
<dbReference type="GO" id="GO:0008270">
    <property type="term" value="F:zinc ion binding"/>
    <property type="evidence" value="ECO:0007669"/>
    <property type="project" value="UniProtKB-KW"/>
</dbReference>
<sequence length="1142" mass="126957">MNAEEVRDYLAGIDWTRQFDQATLRRANTYLANDHLLSLALERDRRGVIRLRALVRGSGEAIYEPWVEFREQGRGQLALFGSCDCPVNGPCKHQALLLLYAQRFPSAQWPKDEPIAPPPPSGTLPAEQMETLPEWLRSALAGQMAAQTASNLPAWDFWFSRLAQLEPRATLPEAVDRRFGLILREDMGRLAVLPAFLRAGRGRMGGLVDPKPLELTAEGPSPAPAGGWSTEDAIALGTLLGSASRGMRRTDPVVIDSTHTEAALVHLMRHHPVFWERGSTPLEAAPAQSLHLRWDDQPDGTQILALVLDDPEPSVLLLGHGLWYVQPAARRYGRVEGDPALVHAVAAAPPLQPEDVAEVQLRLKRQSALPVAMPQPRRVRQVKATPVAVLSMQVVSVEMEARHAQRAPLRVGVATLGFDYDGHRLAPGVYNERRQDADGQEVTEIIRDAVRERRAEQRLTDAGLRDALIWAHDMALRRNRFEPDQWLLQTGSYRTPASPEAWASVLAELAAAGFRIEYAADFPRDDVVEIGEWHADLAELDESGSRWFDVSLGIDVEGQRIDLLPILRRVLADPDFPLERPADEPGDAAWRVRIDENRSVRLPLARLRAVLEPLLEWIAGSEDGLRLHRTQASTLRRVAEDAGLPWRGAEKFRAQMDRLRELPATAEVPEGFRAELRPYQRDGLAWLNFLSDAGLGGILADDMGLGKTVQVLAHLLSEKQRGRLDLPALVVAPTSLVGNWRDEAARFAPDLRVLVLHGSGRAARYEAIVDSDLVITTYPLLPRDRDSLCEQRFSLLIVDEAQAIKNARSQAAQVVREIPARRRLAMTGTPLENHLGELWAQFDAVEPGLLGSETRFNRTYRTPIEKHGDADRQARLNRRVAMLLLRRRKEDVLAELPPKTEIVRSLELQGAQRQLYETLRLAQHERVRESIVQRGLGQSGIVVIDALLKLRQACCDPRLVKLEAARKVRESAKLEALLDLLDGLIAEGRRVLVFSQFTQMLALIGQALDKRRTPYLSLTGDTPAATRSDLVRGFQEGETPVFLISLKAGGVGLNLTAADAVIHYDPWWNPAVESQATDRAHRIGQDKPVFVYKLICAGTVEEKIQAMQERKAELARAVLEGGGSNVALGFDEADLAELFAPI</sequence>
<keyword evidence="8" id="KW-1185">Reference proteome</keyword>
<reference evidence="7 8" key="1">
    <citation type="journal article" date="2016" name="Antonie Van Leeuwenhoek">
        <title>Denitratimonas tolerans gen. nov., sp. nov., a denitrifying bacterium isolated from a bioreactor for tannery wastewater treatment.</title>
        <authorList>
            <person name="Han S.I."/>
            <person name="Kim J.O."/>
            <person name="Lee Y.R."/>
            <person name="Ekpeghere K.I."/>
            <person name="Koh S.C."/>
            <person name="Whang K.S."/>
        </authorList>
    </citation>
    <scope>NUCLEOTIDE SEQUENCE [LARGE SCALE GENOMIC DNA]</scope>
    <source>
        <strain evidence="7 8">KACC 17565</strain>
    </source>
</reference>
<dbReference type="InterPro" id="IPR038718">
    <property type="entry name" value="SNF2-like_sf"/>
</dbReference>
<dbReference type="PROSITE" id="PS51194">
    <property type="entry name" value="HELICASE_CTER"/>
    <property type="match status" value="1"/>
</dbReference>
<evidence type="ECO:0000313" key="8">
    <source>
        <dbReference type="Proteomes" id="UP001364472"/>
    </source>
</evidence>
<keyword evidence="2 7" id="KW-0347">Helicase</keyword>
<feature type="domain" description="Helicase C-terminal" evidence="6">
    <location>
        <begin position="973"/>
        <end position="1134"/>
    </location>
</feature>
<dbReference type="InterPro" id="IPR027417">
    <property type="entry name" value="P-loop_NTPase"/>
</dbReference>
<evidence type="ECO:0000256" key="1">
    <source>
        <dbReference type="ARBA" id="ARBA00022801"/>
    </source>
</evidence>
<dbReference type="GO" id="GO:0005524">
    <property type="term" value="F:ATP binding"/>
    <property type="evidence" value="ECO:0007669"/>
    <property type="project" value="InterPro"/>
</dbReference>
<dbReference type="InterPro" id="IPR049730">
    <property type="entry name" value="SNF2/RAD54-like_C"/>
</dbReference>
<keyword evidence="2 7" id="KW-0067">ATP-binding</keyword>
<dbReference type="SUPFAM" id="SSF52540">
    <property type="entry name" value="P-loop containing nucleoside triphosphate hydrolases"/>
    <property type="match status" value="2"/>
</dbReference>
<evidence type="ECO:0000256" key="2">
    <source>
        <dbReference type="ARBA" id="ARBA00022806"/>
    </source>
</evidence>
<dbReference type="EMBL" id="JBBDHC010000012">
    <property type="protein sequence ID" value="MEJ1249817.1"/>
    <property type="molecule type" value="Genomic_DNA"/>
</dbReference>
<keyword evidence="2 7" id="KW-0547">Nucleotide-binding</keyword>
<name>A0AAW9R6E5_9GAMM</name>
<dbReference type="GO" id="GO:0016787">
    <property type="term" value="F:hydrolase activity"/>
    <property type="evidence" value="ECO:0007669"/>
    <property type="project" value="UniProtKB-KW"/>
</dbReference>